<dbReference type="GeneID" id="105983301"/>
<dbReference type="OrthoDB" id="9833817at2759"/>
<evidence type="ECO:0000313" key="3">
    <source>
        <dbReference type="RefSeq" id="XP_012868590.1"/>
    </source>
</evidence>
<feature type="region of interest" description="Disordered" evidence="1">
    <location>
        <begin position="242"/>
        <end position="264"/>
    </location>
</feature>
<evidence type="ECO:0000313" key="2">
    <source>
        <dbReference type="Proteomes" id="UP000081671"/>
    </source>
</evidence>
<dbReference type="PANTHER" id="PTHR37341:SF1">
    <property type="entry name" value="PROTEIN INCA1"/>
    <property type="match status" value="1"/>
</dbReference>
<accession>A0A1S3EXF3</accession>
<dbReference type="CTD" id="388324"/>
<dbReference type="InParanoid" id="A0A1S3EXF3"/>
<dbReference type="AlphaFoldDB" id="A0A1S3EXF3"/>
<dbReference type="KEGG" id="dord:105983301"/>
<gene>
    <name evidence="3" type="primary">Inca1</name>
</gene>
<dbReference type="GO" id="GO:0030332">
    <property type="term" value="F:cyclin binding"/>
    <property type="evidence" value="ECO:0007669"/>
    <property type="project" value="TreeGrafter"/>
</dbReference>
<dbReference type="GO" id="GO:0008285">
    <property type="term" value="P:negative regulation of cell population proliferation"/>
    <property type="evidence" value="ECO:0007669"/>
    <property type="project" value="TreeGrafter"/>
</dbReference>
<dbReference type="InterPro" id="IPR026238">
    <property type="entry name" value="INCA1"/>
</dbReference>
<reference evidence="3" key="1">
    <citation type="submission" date="2025-08" db="UniProtKB">
        <authorList>
            <consortium name="RefSeq"/>
        </authorList>
    </citation>
    <scope>IDENTIFICATION</scope>
    <source>
        <tissue evidence="3">Kidney</tissue>
    </source>
</reference>
<evidence type="ECO:0000256" key="1">
    <source>
        <dbReference type="SAM" id="MobiDB-lite"/>
    </source>
</evidence>
<organism evidence="2 3">
    <name type="scientific">Dipodomys ordii</name>
    <name type="common">Ord's kangaroo rat</name>
    <dbReference type="NCBI Taxonomy" id="10020"/>
    <lineage>
        <taxon>Eukaryota</taxon>
        <taxon>Metazoa</taxon>
        <taxon>Chordata</taxon>
        <taxon>Craniata</taxon>
        <taxon>Vertebrata</taxon>
        <taxon>Euteleostomi</taxon>
        <taxon>Mammalia</taxon>
        <taxon>Eutheria</taxon>
        <taxon>Euarchontoglires</taxon>
        <taxon>Glires</taxon>
        <taxon>Rodentia</taxon>
        <taxon>Castorimorpha</taxon>
        <taxon>Heteromyidae</taxon>
        <taxon>Dipodomyinae</taxon>
        <taxon>Dipodomys</taxon>
    </lineage>
</organism>
<dbReference type="Proteomes" id="UP000081671">
    <property type="component" value="Unplaced"/>
</dbReference>
<dbReference type="FunCoup" id="A0A1S3EXF3">
    <property type="interactions" value="814"/>
</dbReference>
<sequence length="264" mass="29431">MTGLWRAPGARGADTSTPRTTFSPATQTSPVMQVQEDGDNVMPFAKCSKVVSRSTPLSLPSQSLKPMAQHYGDVFWENLTQRSNPNWMEEQSIPPKLRGTGCSQPGIYPPEGLLPPEMLCRRKRRRLHLEKIHQRPGGIPARVRAVTYHLEDLKRRQRTINELKKAQWGSCRVAPEPLLLEAEGSRFSGTTENCDLQLKRATTFLQEEGHFGPSYHEIGESSVYESRRRPEEFCPGPVLFAAAPTPPSSRPTSFCVGPRPPSGT</sequence>
<protein>
    <submittedName>
        <fullName evidence="3">Protein INCA1</fullName>
    </submittedName>
</protein>
<dbReference type="Pfam" id="PF15142">
    <property type="entry name" value="INCA1"/>
    <property type="match status" value="1"/>
</dbReference>
<feature type="region of interest" description="Disordered" evidence="1">
    <location>
        <begin position="1"/>
        <end position="29"/>
    </location>
</feature>
<keyword evidence="2" id="KW-1185">Reference proteome</keyword>
<dbReference type="RefSeq" id="XP_012868590.1">
    <property type="nucleotide sequence ID" value="XM_013013136.1"/>
</dbReference>
<name>A0A1S3EXF3_DIPOR</name>
<feature type="compositionally biased region" description="Polar residues" evidence="1">
    <location>
        <begin position="14"/>
        <end position="29"/>
    </location>
</feature>
<proteinExistence type="predicted"/>
<dbReference type="PANTHER" id="PTHR37341">
    <property type="entry name" value="PROTEIN INCA1"/>
    <property type="match status" value="1"/>
</dbReference>
<dbReference type="GO" id="GO:0004861">
    <property type="term" value="F:cyclin-dependent protein serine/threonine kinase inhibitor activity"/>
    <property type="evidence" value="ECO:0007669"/>
    <property type="project" value="TreeGrafter"/>
</dbReference>
<dbReference type="STRING" id="10020.ENSDORP00000001445"/>
<dbReference type="PRINTS" id="PR02102">
    <property type="entry name" value="PROTEININCA1"/>
</dbReference>
<dbReference type="GO" id="GO:0005737">
    <property type="term" value="C:cytoplasm"/>
    <property type="evidence" value="ECO:0007669"/>
    <property type="project" value="TreeGrafter"/>
</dbReference>